<sequence length="420" mass="46320">MKLNLPDNLLRFIKETENELNAPFDHIANIALKNQSKMLDAFQEAKVRSYHFQNSTGYGYHDLGRETLEKIFSRVFGAESALVRQQLVSGTHAIACALLGNLHHHDELVLASGQPYETLLGVLGISGTDFESTSETGGFHVKMVPLTNDGSLDLSNILSAISNRTKIVAFQRSCGYSERHSFSIHELEKVFTAIKTKFPEIIIFVDNCYGEFVEEKEPTEVGADLIAGSLIKNPGGCLIPSGGYIVGKEKCVIKAAERLYAPKIGGEIGPSLLNLQIFFQGFFEAPHRVGEMVKSAVLASCMFHKLGFRVNPLPEETRTDIIQRVYFETAESLIDFCQEVQKSSPVESDVRPEPAELPGYIHRVIMGGGTFIAGATSEFSVDAPLKPPYLAYLQGGISYTQVKLSLARIFMNKFAQNGLF</sequence>
<keyword evidence="1" id="KW-0456">Lyase</keyword>
<dbReference type="OrthoDB" id="9764766at2"/>
<protein>
    <submittedName>
        <fullName evidence="1">Cystathionine beta-lyase family protein involved in aluminum resistance</fullName>
    </submittedName>
</protein>
<dbReference type="EMBL" id="SLUN01000036">
    <property type="protein sequence ID" value="TCL60254.1"/>
    <property type="molecule type" value="Genomic_DNA"/>
</dbReference>
<name>A0A4R1R469_HYDET</name>
<gene>
    <name evidence="1" type="ORF">EDC14_10366</name>
</gene>
<dbReference type="GO" id="GO:0016829">
    <property type="term" value="F:lyase activity"/>
    <property type="evidence" value="ECO:0007669"/>
    <property type="project" value="UniProtKB-KW"/>
</dbReference>
<dbReference type="InterPro" id="IPR015424">
    <property type="entry name" value="PyrdxlP-dep_Trfase"/>
</dbReference>
<evidence type="ECO:0000313" key="2">
    <source>
        <dbReference type="Proteomes" id="UP000295008"/>
    </source>
</evidence>
<organism evidence="1 2">
    <name type="scientific">Hydrogenispora ethanolica</name>
    <dbReference type="NCBI Taxonomy" id="1082276"/>
    <lineage>
        <taxon>Bacteria</taxon>
        <taxon>Bacillati</taxon>
        <taxon>Bacillota</taxon>
        <taxon>Hydrogenispora</taxon>
    </lineage>
</organism>
<evidence type="ECO:0000313" key="1">
    <source>
        <dbReference type="EMBL" id="TCL60254.1"/>
    </source>
</evidence>
<dbReference type="Gene3D" id="3.90.1150.60">
    <property type="entry name" value="Methioning gamme-lyase, C-terminal domain"/>
    <property type="match status" value="1"/>
</dbReference>
<reference evidence="1 2" key="1">
    <citation type="submission" date="2019-03" db="EMBL/GenBank/DDBJ databases">
        <title>Genomic Encyclopedia of Type Strains, Phase IV (KMG-IV): sequencing the most valuable type-strain genomes for metagenomic binning, comparative biology and taxonomic classification.</title>
        <authorList>
            <person name="Goeker M."/>
        </authorList>
    </citation>
    <scope>NUCLEOTIDE SEQUENCE [LARGE SCALE GENOMIC DNA]</scope>
    <source>
        <strain evidence="1 2">LX-B</strain>
    </source>
</reference>
<dbReference type="InterPro" id="IPR009651">
    <property type="entry name" value="Met_g_lyase_put"/>
</dbReference>
<dbReference type="SUPFAM" id="SSF53383">
    <property type="entry name" value="PLP-dependent transferases"/>
    <property type="match status" value="1"/>
</dbReference>
<comment type="caution">
    <text evidence="1">The sequence shown here is derived from an EMBL/GenBank/DDBJ whole genome shotgun (WGS) entry which is preliminary data.</text>
</comment>
<proteinExistence type="predicted"/>
<dbReference type="AlphaFoldDB" id="A0A4R1R469"/>
<dbReference type="Proteomes" id="UP000295008">
    <property type="component" value="Unassembled WGS sequence"/>
</dbReference>
<keyword evidence="2" id="KW-1185">Reference proteome</keyword>
<dbReference type="PANTHER" id="PTHR46658:SF1">
    <property type="entry name" value="CYS OR MET METABOLISM PYRIDOXAL-PHOSPHATE-DEPENDENT ENZYME"/>
    <property type="match status" value="1"/>
</dbReference>
<dbReference type="Gene3D" id="3.40.640.10">
    <property type="entry name" value="Type I PLP-dependent aspartate aminotransferase-like (Major domain)"/>
    <property type="match status" value="1"/>
</dbReference>
<accession>A0A4R1R469</accession>
<dbReference type="InterPro" id="IPR015421">
    <property type="entry name" value="PyrdxlP-dep_Trfase_major"/>
</dbReference>
<dbReference type="RefSeq" id="WP_132016375.1">
    <property type="nucleotide sequence ID" value="NZ_SLUN01000036.1"/>
</dbReference>
<dbReference type="PANTHER" id="PTHR46658">
    <property type="entry name" value="CYS OR MET METABOLISM PYRIDOXAL-PHOSPHATE-DEPENDENT ENZYME"/>
    <property type="match status" value="1"/>
</dbReference>
<dbReference type="Pfam" id="PF06838">
    <property type="entry name" value="Met_gamma_lyase"/>
    <property type="match status" value="1"/>
</dbReference>